<feature type="region of interest" description="Disordered" evidence="1">
    <location>
        <begin position="687"/>
        <end position="1037"/>
    </location>
</feature>
<feature type="compositionally biased region" description="Acidic residues" evidence="1">
    <location>
        <begin position="1098"/>
        <end position="1110"/>
    </location>
</feature>
<evidence type="ECO:0000313" key="2">
    <source>
        <dbReference type="EMBL" id="KAJ3840457.1"/>
    </source>
</evidence>
<feature type="compositionally biased region" description="Basic and acidic residues" evidence="1">
    <location>
        <begin position="1078"/>
        <end position="1097"/>
    </location>
</feature>
<feature type="region of interest" description="Disordered" evidence="1">
    <location>
        <begin position="1302"/>
        <end position="1374"/>
    </location>
</feature>
<accession>A0AA38PCM2</accession>
<feature type="compositionally biased region" description="Low complexity" evidence="1">
    <location>
        <begin position="1003"/>
        <end position="1017"/>
    </location>
</feature>
<feature type="region of interest" description="Disordered" evidence="1">
    <location>
        <begin position="1052"/>
        <end position="1197"/>
    </location>
</feature>
<feature type="compositionally biased region" description="Polar residues" evidence="1">
    <location>
        <begin position="1343"/>
        <end position="1352"/>
    </location>
</feature>
<feature type="region of interest" description="Disordered" evidence="1">
    <location>
        <begin position="134"/>
        <end position="187"/>
    </location>
</feature>
<sequence>MYDHELQDARRQQSSPTQTIPPSSSPKLNFVYDNAHNLKSNSHLSTQSAHREVPLQPSRPLQARPVIHPTQTSRPSSAASVTSTPSIVSISPPLTTVNANHIQTSSNLLDHDSPLPQVSLPATLPVAPTDHRVAHGPVSRPQLPHQDYFSHQNQNQSQNILPVNTPQTPHPNSGIPPGRNAQHPTNGLPAMSVPVVAVGLVNGGPGKHLPKLSHSSPLNGFATTPGHPPTQTRRASGSALHVPHTHATASPKSTNISPVFLHRIPPPPAAHVIPGIAPSAGHSVTLVPVGPVPVGQSAHQQAPHLHNPSHKPHRPPLINTPQQPIFNHPAPPTPHVSTSPNPIPKTSQGLHLTPSFTNPHSLQSSTSSASIATATSVTQSILATTQASLEHTWNTILSSVDAEVTKLHTVHAGQIRVWADYVESVKKDSESKTAQNESLQRDADRIRRERELSRARAKELELTVVELRKTVERHQRLDSHQNQSEIVAQLQRELQEAKERLEARREEGHGSSSIDSGPASHEVVVRHQTDQDDSTVQVSTVVGTTQPMDHLRSHSDHPSTVQNLQRELTTLKVSHQNLINTYNLLQKDHHAVISENNTLRKAFADLRQTCTASETSYNALKVEYEDLSEKEQKAKIKLGIAEEALKSEKEKAFELDEARKREKKARKEAEIEVAGLKSKVAELERRLAEMSSQPVQKKEEPGQETDDGSDVVFADEPRSRQFQFDVEDPSLMEIQSHSQRCSPRRLSRSRELVDVDAQDIVLPLSPPPTGPSMISPHQRPLSSISPSHVGITSNVESPNPRYDPQILNEHRRSGSVMSVEALSASFHDGPEPSPGVTSMASHKRASNSPSANVHQGGSMARSPVSTTPSPILRKSSPNLISMPQPQIPVEPVTISVPEERMDRASRRSSLPDFRPSSRSNLRVTQEKQQEAEDHKPPSRSEMHASSHAERVSDSPISVRGTSLDYDNEHVSPVTTRIPPISSSHQAPTSYSRPTSPPYAHNLPRSTSAATRSSRPPSMLGLAENQSASGREDIHTPRLNMDIIRQATTVRMANHHASSQHPSTSSPLVTPSAASHFPLPHDRQKLDGQREGSFREVGEIDEDQEMEEGEEREGHRSANNIRRPDILHRPSSSSSFVNTRNDDGLRDSRRNSPSSQSHSLPPISVEHRRTVVRSPSVTPHNHSSHGEGSNHLVGRNGVNHLKRKGPYVADRDYYSSSAPCRPRDPEYPHAHSHTQSLSHPHPHPHKLLKIIRDGQIVASPVDMDDRDRESIERRRDGRLERSNEPLASVKVQDVHYIQNVLYRSSPPWSPPRSAVPMSISPLSPSSPTALGPLRHSPKTESRVEQSTSNQNHSYEPADSYPNPDRSDPSHNTKFNAKRVLNPPLQPLSSQPSLSPAQIHAGLPAKPQFVEPVSQPSHLGHSRKPSLEAQPMDTFAHRESPRAIHPMHGEGWYPSTNGSTRKPWAVAAPSTNGNGQDQSSHNSSGAGPAPIKQLSFKHIDLLYETIGGEYICRECRASSTANMTKPKSFPTSSLSFTEIFAHYSESHKAKEEEVLKYSHVKLQEQLVQIKGGGNQFNVGRGKKKVGGKKGT</sequence>
<feature type="compositionally biased region" description="Low complexity" evidence="1">
    <location>
        <begin position="12"/>
        <end position="26"/>
    </location>
</feature>
<dbReference type="Proteomes" id="UP001163846">
    <property type="component" value="Unassembled WGS sequence"/>
</dbReference>
<feature type="region of interest" description="Disordered" evidence="1">
    <location>
        <begin position="1211"/>
        <end position="1244"/>
    </location>
</feature>
<feature type="compositionally biased region" description="Polar residues" evidence="1">
    <location>
        <begin position="835"/>
        <end position="855"/>
    </location>
</feature>
<evidence type="ECO:0000313" key="3">
    <source>
        <dbReference type="Proteomes" id="UP001163846"/>
    </source>
</evidence>
<feature type="region of interest" description="Disordered" evidence="1">
    <location>
        <begin position="1407"/>
        <end position="1426"/>
    </location>
</feature>
<feature type="compositionally biased region" description="Low complexity" evidence="1">
    <location>
        <begin position="75"/>
        <end position="85"/>
    </location>
</feature>
<reference evidence="2" key="1">
    <citation type="submission" date="2022-08" db="EMBL/GenBank/DDBJ databases">
        <authorList>
            <consortium name="DOE Joint Genome Institute"/>
            <person name="Min B."/>
            <person name="Riley R."/>
            <person name="Sierra-Patev S."/>
            <person name="Naranjo-Ortiz M."/>
            <person name="Looney B."/>
            <person name="Konkel Z."/>
            <person name="Slot J.C."/>
            <person name="Sakamoto Y."/>
            <person name="Steenwyk J.L."/>
            <person name="Rokas A."/>
            <person name="Carro J."/>
            <person name="Camarero S."/>
            <person name="Ferreira P."/>
            <person name="Molpeceres G."/>
            <person name="Ruiz-Duenas F.J."/>
            <person name="Serrano A."/>
            <person name="Henrissat B."/>
            <person name="Drula E."/>
            <person name="Hughes K.W."/>
            <person name="Mata J.L."/>
            <person name="Ishikawa N.K."/>
            <person name="Vargas-Isla R."/>
            <person name="Ushijima S."/>
            <person name="Smith C.A."/>
            <person name="Ahrendt S."/>
            <person name="Andreopoulos W."/>
            <person name="He G."/>
            <person name="Labutti K."/>
            <person name="Lipzen A."/>
            <person name="Ng V."/>
            <person name="Sandor L."/>
            <person name="Barry K."/>
            <person name="Martinez A.T."/>
            <person name="Xiao Y."/>
            <person name="Gibbons J.G."/>
            <person name="Terashima K."/>
            <person name="Hibbett D.S."/>
            <person name="Grigoriev I.V."/>
        </authorList>
    </citation>
    <scope>NUCLEOTIDE SEQUENCE</scope>
    <source>
        <strain evidence="2">TFB9207</strain>
    </source>
</reference>
<feature type="compositionally biased region" description="Basic and acidic residues" evidence="1">
    <location>
        <begin position="1111"/>
        <end position="1127"/>
    </location>
</feature>
<feature type="region of interest" description="Disordered" evidence="1">
    <location>
        <begin position="296"/>
        <end position="349"/>
    </location>
</feature>
<feature type="compositionally biased region" description="Polar residues" evidence="1">
    <location>
        <begin position="149"/>
        <end position="171"/>
    </location>
</feature>
<feature type="compositionally biased region" description="Polar residues" evidence="1">
    <location>
        <begin position="780"/>
        <end position="797"/>
    </location>
</feature>
<feature type="region of interest" description="Disordered" evidence="1">
    <location>
        <begin position="43"/>
        <end position="85"/>
    </location>
</feature>
<feature type="compositionally biased region" description="Polar residues" evidence="1">
    <location>
        <begin position="1467"/>
        <end position="1483"/>
    </location>
</feature>
<feature type="compositionally biased region" description="Polar residues" evidence="1">
    <location>
        <begin position="335"/>
        <end position="349"/>
    </location>
</feature>
<feature type="region of interest" description="Disordered" evidence="1">
    <location>
        <begin position="1"/>
        <end position="29"/>
    </location>
</feature>
<feature type="non-terminal residue" evidence="2">
    <location>
        <position position="1"/>
    </location>
</feature>
<feature type="compositionally biased region" description="Basic and acidic residues" evidence="1">
    <location>
        <begin position="500"/>
        <end position="509"/>
    </location>
</feature>
<name>A0AA38PCM2_9AGAR</name>
<feature type="compositionally biased region" description="Polar residues" evidence="1">
    <location>
        <begin position="1052"/>
        <end position="1072"/>
    </location>
</feature>
<feature type="compositionally biased region" description="Basic and acidic residues" evidence="1">
    <location>
        <begin position="1139"/>
        <end position="1149"/>
    </location>
</feature>
<feature type="region of interest" description="Disordered" evidence="1">
    <location>
        <begin position="1257"/>
        <end position="1285"/>
    </location>
</feature>
<feature type="region of interest" description="Disordered" evidence="1">
    <location>
        <begin position="500"/>
        <end position="520"/>
    </location>
</feature>
<feature type="compositionally biased region" description="Polar residues" evidence="1">
    <location>
        <begin position="213"/>
        <end position="222"/>
    </location>
</feature>
<feature type="region of interest" description="Disordered" evidence="1">
    <location>
        <begin position="1444"/>
        <end position="1487"/>
    </location>
</feature>
<feature type="compositionally biased region" description="Low complexity" evidence="1">
    <location>
        <begin position="1150"/>
        <end position="1163"/>
    </location>
</feature>
<feature type="compositionally biased region" description="Basic and acidic residues" evidence="1">
    <location>
        <begin position="1"/>
        <end position="11"/>
    </location>
</feature>
<keyword evidence="3" id="KW-1185">Reference proteome</keyword>
<proteinExistence type="predicted"/>
<feature type="compositionally biased region" description="Basic and acidic residues" evidence="1">
    <location>
        <begin position="924"/>
        <end position="952"/>
    </location>
</feature>
<dbReference type="EMBL" id="MU806078">
    <property type="protein sequence ID" value="KAJ3840457.1"/>
    <property type="molecule type" value="Genomic_DNA"/>
</dbReference>
<feature type="compositionally biased region" description="Polar residues" evidence="1">
    <location>
        <begin position="1129"/>
        <end position="1138"/>
    </location>
</feature>
<feature type="region of interest" description="Disordered" evidence="1">
    <location>
        <begin position="211"/>
        <end position="253"/>
    </location>
</feature>
<evidence type="ECO:0000256" key="1">
    <source>
        <dbReference type="SAM" id="MobiDB-lite"/>
    </source>
</evidence>
<protein>
    <submittedName>
        <fullName evidence="2">Uncharacterized protein</fullName>
    </submittedName>
</protein>
<feature type="compositionally biased region" description="Polar residues" evidence="1">
    <location>
        <begin position="863"/>
        <end position="884"/>
    </location>
</feature>
<comment type="caution">
    <text evidence="2">The sequence shown here is derived from an EMBL/GenBank/DDBJ whole genome shotgun (WGS) entry which is preliminary data.</text>
</comment>
<feature type="compositionally biased region" description="Low complexity" evidence="1">
    <location>
        <begin position="1315"/>
        <end position="1332"/>
    </location>
</feature>
<organism evidence="2 3">
    <name type="scientific">Lentinula raphanica</name>
    <dbReference type="NCBI Taxonomy" id="153919"/>
    <lineage>
        <taxon>Eukaryota</taxon>
        <taxon>Fungi</taxon>
        <taxon>Dikarya</taxon>
        <taxon>Basidiomycota</taxon>
        <taxon>Agaricomycotina</taxon>
        <taxon>Agaricomycetes</taxon>
        <taxon>Agaricomycetidae</taxon>
        <taxon>Agaricales</taxon>
        <taxon>Marasmiineae</taxon>
        <taxon>Omphalotaceae</taxon>
        <taxon>Lentinula</taxon>
    </lineage>
</organism>
<gene>
    <name evidence="2" type="ORF">F5878DRAFT_613088</name>
</gene>
<feature type="compositionally biased region" description="Basic and acidic residues" evidence="1">
    <location>
        <begin position="1262"/>
        <end position="1282"/>
    </location>
</feature>